<dbReference type="KEGG" id="pbro:HOP40_34935"/>
<dbReference type="AlphaFoldDB" id="A0A6M6JX94"/>
<accession>A0A6M6JX94</accession>
<evidence type="ECO:0000313" key="1">
    <source>
        <dbReference type="EMBL" id="QJY51179.1"/>
    </source>
</evidence>
<dbReference type="EMBL" id="CP053565">
    <property type="protein sequence ID" value="QJY51179.1"/>
    <property type="molecule type" value="Genomic_DNA"/>
</dbReference>
<dbReference type="RefSeq" id="WP_172170004.1">
    <property type="nucleotide sequence ID" value="NZ_CP053565.1"/>
</dbReference>
<keyword evidence="2" id="KW-1185">Reference proteome</keyword>
<evidence type="ECO:0000313" key="2">
    <source>
        <dbReference type="Proteomes" id="UP000505377"/>
    </source>
</evidence>
<protein>
    <submittedName>
        <fullName evidence="1">Uncharacterized protein</fullName>
    </submittedName>
</protein>
<dbReference type="Proteomes" id="UP000505377">
    <property type="component" value="Plasmid unnamed1"/>
</dbReference>
<gene>
    <name evidence="1" type="ORF">HOP40_34935</name>
</gene>
<geneLocation type="plasmid" evidence="1 2">
    <name>unnamed1</name>
</geneLocation>
<name>A0A6M6JX94_9PSEU</name>
<reference evidence="1 2" key="1">
    <citation type="submission" date="2020-05" db="EMBL/GenBank/DDBJ databases">
        <authorList>
            <person name="Mo P."/>
        </authorList>
    </citation>
    <scope>NUCLEOTIDE SEQUENCE [LARGE SCALE GENOMIC DNA]</scope>
    <source>
        <strain evidence="1 2">Gen01</strain>
        <plasmid evidence="1 2">unnamed1</plasmid>
    </source>
</reference>
<organism evidence="1 2">
    <name type="scientific">Pseudonocardia broussonetiae</name>
    <dbReference type="NCBI Taxonomy" id="2736640"/>
    <lineage>
        <taxon>Bacteria</taxon>
        <taxon>Bacillati</taxon>
        <taxon>Actinomycetota</taxon>
        <taxon>Actinomycetes</taxon>
        <taxon>Pseudonocardiales</taxon>
        <taxon>Pseudonocardiaceae</taxon>
        <taxon>Pseudonocardia</taxon>
    </lineage>
</organism>
<sequence>MHTVLVVLVATSWTLIALLAARVLAQRHGRHQPAWASPAAAARTATHLAGRLAGRLAGWVRTRPRSTSTPVAAPATVATPVTAGQDCYELVGGPAGGQR</sequence>
<keyword evidence="1" id="KW-0614">Plasmid</keyword>
<proteinExistence type="predicted"/>